<dbReference type="AlphaFoldDB" id="A0A6V7H311"/>
<dbReference type="Proteomes" id="UP000752696">
    <property type="component" value="Unassembled WGS sequence"/>
</dbReference>
<keyword evidence="2" id="KW-1185">Reference proteome</keyword>
<sequence length="99" mass="10706">NPTLFKSPDDTWSTHGRYNLSSRLLRGGLSGSGDVHHPANAVFKSPISPRLLPSFPAAAAFRLLSFDVRVSSSLILILIADLLLQKYPLVFAQTTTSAV</sequence>
<dbReference type="EMBL" id="CAJDYZ010004470">
    <property type="protein sequence ID" value="CAD1471462.1"/>
    <property type="molecule type" value="Genomic_DNA"/>
</dbReference>
<proteinExistence type="predicted"/>
<feature type="non-terminal residue" evidence="1">
    <location>
        <position position="1"/>
    </location>
</feature>
<evidence type="ECO:0000313" key="2">
    <source>
        <dbReference type="Proteomes" id="UP000752696"/>
    </source>
</evidence>
<reference evidence="1" key="1">
    <citation type="submission" date="2020-07" db="EMBL/GenBank/DDBJ databases">
        <authorList>
            <person name="Nazaruddin N."/>
        </authorList>
    </citation>
    <scope>NUCLEOTIDE SEQUENCE</scope>
</reference>
<evidence type="ECO:0000313" key="1">
    <source>
        <dbReference type="EMBL" id="CAD1471462.1"/>
    </source>
</evidence>
<organism evidence="1 2">
    <name type="scientific">Heterotrigona itama</name>
    <dbReference type="NCBI Taxonomy" id="395501"/>
    <lineage>
        <taxon>Eukaryota</taxon>
        <taxon>Metazoa</taxon>
        <taxon>Ecdysozoa</taxon>
        <taxon>Arthropoda</taxon>
        <taxon>Hexapoda</taxon>
        <taxon>Insecta</taxon>
        <taxon>Pterygota</taxon>
        <taxon>Neoptera</taxon>
        <taxon>Endopterygota</taxon>
        <taxon>Hymenoptera</taxon>
        <taxon>Apocrita</taxon>
        <taxon>Aculeata</taxon>
        <taxon>Apoidea</taxon>
        <taxon>Anthophila</taxon>
        <taxon>Apidae</taxon>
        <taxon>Heterotrigona</taxon>
    </lineage>
</organism>
<dbReference type="OrthoDB" id="7613174at2759"/>
<name>A0A6V7H311_9HYME</name>
<accession>A0A6V7H311</accession>
<gene>
    <name evidence="1" type="ORF">MHI_LOCUS239572</name>
</gene>
<protein>
    <submittedName>
        <fullName evidence="1">Uncharacterized protein</fullName>
    </submittedName>
</protein>
<comment type="caution">
    <text evidence="1">The sequence shown here is derived from an EMBL/GenBank/DDBJ whole genome shotgun (WGS) entry which is preliminary data.</text>
</comment>